<organism evidence="1 2">
    <name type="scientific">Liparis tanakae</name>
    <name type="common">Tanaka's snailfish</name>
    <dbReference type="NCBI Taxonomy" id="230148"/>
    <lineage>
        <taxon>Eukaryota</taxon>
        <taxon>Metazoa</taxon>
        <taxon>Chordata</taxon>
        <taxon>Craniata</taxon>
        <taxon>Vertebrata</taxon>
        <taxon>Euteleostomi</taxon>
        <taxon>Actinopterygii</taxon>
        <taxon>Neopterygii</taxon>
        <taxon>Teleostei</taxon>
        <taxon>Neoteleostei</taxon>
        <taxon>Acanthomorphata</taxon>
        <taxon>Eupercaria</taxon>
        <taxon>Perciformes</taxon>
        <taxon>Cottioidei</taxon>
        <taxon>Cottales</taxon>
        <taxon>Liparidae</taxon>
        <taxon>Liparis</taxon>
    </lineage>
</organism>
<dbReference type="EMBL" id="SRLO01000008">
    <property type="protein sequence ID" value="TNN87795.1"/>
    <property type="molecule type" value="Genomic_DNA"/>
</dbReference>
<protein>
    <submittedName>
        <fullName evidence="1">Uncharacterized protein</fullName>
    </submittedName>
</protein>
<reference evidence="1 2" key="1">
    <citation type="submission" date="2019-03" db="EMBL/GenBank/DDBJ databases">
        <title>First draft genome of Liparis tanakae, snailfish: a comprehensive survey of snailfish specific genes.</title>
        <authorList>
            <person name="Kim W."/>
            <person name="Song I."/>
            <person name="Jeong J.-H."/>
            <person name="Kim D."/>
            <person name="Kim S."/>
            <person name="Ryu S."/>
            <person name="Song J.Y."/>
            <person name="Lee S.K."/>
        </authorList>
    </citation>
    <scope>NUCLEOTIDE SEQUENCE [LARGE SCALE GENOMIC DNA]</scope>
    <source>
        <tissue evidence="1">Muscle</tissue>
    </source>
</reference>
<gene>
    <name evidence="1" type="ORF">EYF80_001759</name>
</gene>
<accession>A0A4Z2JBU5</accession>
<name>A0A4Z2JBU5_9TELE</name>
<proteinExistence type="predicted"/>
<evidence type="ECO:0000313" key="2">
    <source>
        <dbReference type="Proteomes" id="UP000314294"/>
    </source>
</evidence>
<dbReference type="AlphaFoldDB" id="A0A4Z2JBU5"/>
<evidence type="ECO:0000313" key="1">
    <source>
        <dbReference type="EMBL" id="TNN87795.1"/>
    </source>
</evidence>
<comment type="caution">
    <text evidence="1">The sequence shown here is derived from an EMBL/GenBank/DDBJ whole genome shotgun (WGS) entry which is preliminary data.</text>
</comment>
<dbReference type="Proteomes" id="UP000314294">
    <property type="component" value="Unassembled WGS sequence"/>
</dbReference>
<keyword evidence="2" id="KW-1185">Reference proteome</keyword>
<sequence length="94" mass="10264">MISDFCFGEGRARAAHLSRATLRRPAPPCYRLLGIGTLPGLTHFSKQDMASEDHQHCLHTDDMHRLMQEAVCCREAGSEGAKGRGSAQLDGDNP</sequence>